<feature type="chain" id="PRO_5025036680" description="DUF6536 domain-containing protein" evidence="2">
    <location>
        <begin position="17"/>
        <end position="493"/>
    </location>
</feature>
<dbReference type="Pfam" id="PF20163">
    <property type="entry name" value="DUF6536"/>
    <property type="match status" value="1"/>
</dbReference>
<dbReference type="Proteomes" id="UP000325902">
    <property type="component" value="Unassembled WGS sequence"/>
</dbReference>
<sequence>MINFLSTVLLTASSYCMQITCAPSRSEIDAAHKDGTWLDIGILSLHNFSYISKRRRMILILLSFSSLPLHLCYNSAIFEVTKGQSYTIHYVSSSNISEIDRINNTMDRLENQEWMERYSTQYVSDSTDLYFIVDRVGFDMTLANETWEITSPTSWNPSQFGTLNFPANDSSFPMMSSIDGASHGLSDLGISFQWPEPVFVNATITTGLDKVFDFSAKDEDGFWNLHSGGRRDPATPWPLRIHLILTTSTSAILIVSLQYMPQAPTWGTKSITILSFAPQSFDSKGILLNSVIPNIPHVLLSFTYFAINRICTSNHFVKEWNGYGTTRKGLRVSKPSGQQRKTYNLQLPYSWAIPLTATSGSLHWLASQSIFLTRLELYDENGDIILHGEDSTLLSKCTTGYSALSALVFALVVITLMLTIWWFARSKIQVDVPVSAHCSLAIAAACHPPSDEETPHLKPVQWGVARNEIRPGVKHCTFTSEPVTAPVPGELYA</sequence>
<keyword evidence="1" id="KW-0472">Membrane</keyword>
<comment type="caution">
    <text evidence="4">The sequence shown here is derived from an EMBL/GenBank/DDBJ whole genome shotgun (WGS) entry which is preliminary data.</text>
</comment>
<evidence type="ECO:0000256" key="1">
    <source>
        <dbReference type="SAM" id="Phobius"/>
    </source>
</evidence>
<feature type="signal peptide" evidence="2">
    <location>
        <begin position="1"/>
        <end position="16"/>
    </location>
</feature>
<reference evidence="4 5" key="1">
    <citation type="journal article" date="2019" name="Sci. Rep.">
        <title>A multi-omics analysis of the grapevine pathogen Lasiodiplodia theobromae reveals that temperature affects the expression of virulence- and pathogenicity-related genes.</title>
        <authorList>
            <person name="Felix C."/>
            <person name="Meneses R."/>
            <person name="Goncalves M.F.M."/>
            <person name="Tilleman L."/>
            <person name="Duarte A.S."/>
            <person name="Jorrin-Novo J.V."/>
            <person name="Van de Peer Y."/>
            <person name="Deforce D."/>
            <person name="Van Nieuwerburgh F."/>
            <person name="Esteves A.C."/>
            <person name="Alves A."/>
        </authorList>
    </citation>
    <scope>NUCLEOTIDE SEQUENCE [LARGE SCALE GENOMIC DNA]</scope>
    <source>
        <strain evidence="4 5">LA-SOL3</strain>
    </source>
</reference>
<name>A0A5N5CUR4_9PEZI</name>
<dbReference type="InterPro" id="IPR046623">
    <property type="entry name" value="DUF6536"/>
</dbReference>
<protein>
    <recommendedName>
        <fullName evidence="3">DUF6536 domain-containing protein</fullName>
    </recommendedName>
</protein>
<dbReference type="PANTHER" id="PTHR35395:SF1">
    <property type="entry name" value="DUF6536 DOMAIN-CONTAINING PROTEIN"/>
    <property type="match status" value="1"/>
</dbReference>
<evidence type="ECO:0000256" key="2">
    <source>
        <dbReference type="SAM" id="SignalP"/>
    </source>
</evidence>
<keyword evidence="2" id="KW-0732">Signal</keyword>
<dbReference type="AlphaFoldDB" id="A0A5N5CUR4"/>
<dbReference type="EMBL" id="VCHE01000228">
    <property type="protein sequence ID" value="KAB2569083.1"/>
    <property type="molecule type" value="Genomic_DNA"/>
</dbReference>
<gene>
    <name evidence="4" type="ORF">DBV05_g12236</name>
</gene>
<proteinExistence type="predicted"/>
<evidence type="ECO:0000313" key="5">
    <source>
        <dbReference type="Proteomes" id="UP000325902"/>
    </source>
</evidence>
<feature type="transmembrane region" description="Helical" evidence="1">
    <location>
        <begin position="401"/>
        <end position="424"/>
    </location>
</feature>
<dbReference type="OrthoDB" id="5429634at2759"/>
<organism evidence="4 5">
    <name type="scientific">Lasiodiplodia theobromae</name>
    <dbReference type="NCBI Taxonomy" id="45133"/>
    <lineage>
        <taxon>Eukaryota</taxon>
        <taxon>Fungi</taxon>
        <taxon>Dikarya</taxon>
        <taxon>Ascomycota</taxon>
        <taxon>Pezizomycotina</taxon>
        <taxon>Dothideomycetes</taxon>
        <taxon>Dothideomycetes incertae sedis</taxon>
        <taxon>Botryosphaeriales</taxon>
        <taxon>Botryosphaeriaceae</taxon>
        <taxon>Lasiodiplodia</taxon>
    </lineage>
</organism>
<evidence type="ECO:0000313" key="4">
    <source>
        <dbReference type="EMBL" id="KAB2569083.1"/>
    </source>
</evidence>
<keyword evidence="1" id="KW-1133">Transmembrane helix</keyword>
<dbReference type="PANTHER" id="PTHR35395">
    <property type="entry name" value="DUF6536 DOMAIN-CONTAINING PROTEIN"/>
    <property type="match status" value="1"/>
</dbReference>
<accession>A0A5N5CUR4</accession>
<evidence type="ECO:0000259" key="3">
    <source>
        <dbReference type="Pfam" id="PF20163"/>
    </source>
</evidence>
<keyword evidence="1" id="KW-0812">Transmembrane</keyword>
<feature type="domain" description="DUF6536" evidence="3">
    <location>
        <begin position="1"/>
        <end position="94"/>
    </location>
</feature>
<keyword evidence="5" id="KW-1185">Reference proteome</keyword>